<evidence type="ECO:0000259" key="1">
    <source>
        <dbReference type="Pfam" id="PF05763"/>
    </source>
</evidence>
<protein>
    <recommendedName>
        <fullName evidence="1">DUF835 domain-containing protein</fullName>
    </recommendedName>
</protein>
<keyword evidence="3" id="KW-1185">Reference proteome</keyword>
<dbReference type="STRING" id="69014.TK0737"/>
<dbReference type="EnsemblBacteria" id="BAD84926">
    <property type="protein sequence ID" value="BAD84926"/>
    <property type="gene ID" value="TK0737"/>
</dbReference>
<dbReference type="PANTHER" id="PTHR33531">
    <property type="entry name" value="RUBRERYTHRIN SUBFAMILY"/>
    <property type="match status" value="1"/>
</dbReference>
<evidence type="ECO:0000313" key="3">
    <source>
        <dbReference type="Proteomes" id="UP000000536"/>
    </source>
</evidence>
<sequence>MLGIGSLYFYYRVIFSPRFLRDYDVKNIEIPEFEGVQIISPEDFKNIKAQLENVPVLAFLRTLKPPESWKPFFFTTANNMEIPNTIRPTDLYKMVETVHRYLLEAERSGVKGIVLVEGLEYLRIHNEFPSIAKMMSTVRDYIISNKGALIVVIDKNALDEREYMLLRRILE</sequence>
<gene>
    <name evidence="2" type="ordered locus">TK0737</name>
</gene>
<dbReference type="Proteomes" id="UP000000536">
    <property type="component" value="Chromosome"/>
</dbReference>
<reference evidence="2 3" key="1">
    <citation type="journal article" date="2005" name="Genome Res.">
        <title>Complete genome sequence of the hyperthermophilic archaeon Thermococcus kodakaraensis KOD1 and comparison with Pyrococcus genomes.</title>
        <authorList>
            <person name="Fukui T."/>
            <person name="Atomi H."/>
            <person name="Kanai T."/>
            <person name="Matsumi R."/>
            <person name="Fujiwara S."/>
            <person name="Imanaka T."/>
        </authorList>
    </citation>
    <scope>NUCLEOTIDE SEQUENCE [LARGE SCALE GENOMIC DNA]</scope>
    <source>
        <strain evidence="3">ATCC BAA-918 / JCM 12380 / KOD1</strain>
    </source>
</reference>
<dbReference type="PhylomeDB" id="Q5JHE2"/>
<evidence type="ECO:0000313" key="2">
    <source>
        <dbReference type="EMBL" id="BAD84926.1"/>
    </source>
</evidence>
<dbReference type="EMBL" id="AP006878">
    <property type="protein sequence ID" value="BAD84926.1"/>
    <property type="molecule type" value="Genomic_DNA"/>
</dbReference>
<dbReference type="InParanoid" id="Q5JHE2"/>
<dbReference type="Pfam" id="PF05763">
    <property type="entry name" value="DUF835"/>
    <property type="match status" value="1"/>
</dbReference>
<dbReference type="HOGENOM" id="CLU_1559565_0_0_2"/>
<dbReference type="AlphaFoldDB" id="Q5JHE2"/>
<dbReference type="OrthoDB" id="86165at2157"/>
<proteinExistence type="predicted"/>
<dbReference type="InterPro" id="IPR008553">
    <property type="entry name" value="DUF835"/>
</dbReference>
<feature type="domain" description="DUF835" evidence="1">
    <location>
        <begin position="41"/>
        <end position="170"/>
    </location>
</feature>
<dbReference type="GeneID" id="78416742"/>
<dbReference type="eggNOG" id="arCOG03805">
    <property type="taxonomic scope" value="Archaea"/>
</dbReference>
<name>Q5JHE2_THEKO</name>
<dbReference type="RefSeq" id="WP_011249688.1">
    <property type="nucleotide sequence ID" value="NC_006624.1"/>
</dbReference>
<accession>Q5JHE2</accession>
<dbReference type="PATRIC" id="fig|69014.16.peg.717"/>
<organism evidence="2 3">
    <name type="scientific">Thermococcus kodakarensis (strain ATCC BAA-918 / JCM 12380 / KOD1)</name>
    <name type="common">Pyrococcus kodakaraensis (strain KOD1)</name>
    <dbReference type="NCBI Taxonomy" id="69014"/>
    <lineage>
        <taxon>Archaea</taxon>
        <taxon>Methanobacteriati</taxon>
        <taxon>Methanobacteriota</taxon>
        <taxon>Thermococci</taxon>
        <taxon>Thermococcales</taxon>
        <taxon>Thermococcaceae</taxon>
        <taxon>Thermococcus</taxon>
    </lineage>
</organism>
<dbReference type="PANTHER" id="PTHR33531:SF7">
    <property type="entry name" value="HYPOTHETICAL MEMBRANE PROTEIN, CONSERVED"/>
    <property type="match status" value="1"/>
</dbReference>
<dbReference type="KEGG" id="tko:TK0737"/>